<feature type="transmembrane region" description="Helical" evidence="1">
    <location>
        <begin position="31"/>
        <end position="51"/>
    </location>
</feature>
<dbReference type="OrthoDB" id="5146734at2"/>
<dbReference type="Pfam" id="PF10823">
    <property type="entry name" value="DUF2568"/>
    <property type="match status" value="1"/>
</dbReference>
<evidence type="ECO:0000256" key="1">
    <source>
        <dbReference type="SAM" id="Phobius"/>
    </source>
</evidence>
<dbReference type="Proteomes" id="UP000183315">
    <property type="component" value="Unassembled WGS sequence"/>
</dbReference>
<evidence type="ECO:0000313" key="2">
    <source>
        <dbReference type="EMBL" id="SEJ26395.1"/>
    </source>
</evidence>
<dbReference type="EMBL" id="FNZI01000002">
    <property type="protein sequence ID" value="SEJ26395.1"/>
    <property type="molecule type" value="Genomic_DNA"/>
</dbReference>
<keyword evidence="1" id="KW-1133">Transmembrane helix</keyword>
<keyword evidence="3" id="KW-1185">Reference proteome</keyword>
<organism evidence="2 3">
    <name type="scientific">Demequina mangrovi</name>
    <dbReference type="NCBI Taxonomy" id="1043493"/>
    <lineage>
        <taxon>Bacteria</taxon>
        <taxon>Bacillati</taxon>
        <taxon>Actinomycetota</taxon>
        <taxon>Actinomycetes</taxon>
        <taxon>Micrococcales</taxon>
        <taxon>Demequinaceae</taxon>
        <taxon>Demequina</taxon>
    </lineage>
</organism>
<protein>
    <recommendedName>
        <fullName evidence="4">DUF2568 domain-containing protein</fullName>
    </recommendedName>
</protein>
<dbReference type="STRING" id="1043493.SAMN05421637_1373"/>
<feature type="transmembrane region" description="Helical" evidence="1">
    <location>
        <begin position="72"/>
        <end position="98"/>
    </location>
</feature>
<name>A0A1H6XPB6_9MICO</name>
<sequence length="115" mass="12016">MRWLGAGLVFLSELTLLTALAWWPVAAIGGALGWVLAVVAPVAVAAFWGVFLSPRARRPIGSVPTLVARMMLLTAGSLLYASLGAGIMLWIHTAAWAIGTPVSVAWPVDGRPAAK</sequence>
<dbReference type="InterPro" id="IPR021214">
    <property type="entry name" value="DUF2568"/>
</dbReference>
<reference evidence="3" key="1">
    <citation type="submission" date="2016-10" db="EMBL/GenBank/DDBJ databases">
        <authorList>
            <person name="Varghese N."/>
        </authorList>
    </citation>
    <scope>NUCLEOTIDE SEQUENCE [LARGE SCALE GENOMIC DNA]</scope>
    <source>
        <strain evidence="3">DSM 24868</strain>
    </source>
</reference>
<accession>A0A1H6XPB6</accession>
<dbReference type="AlphaFoldDB" id="A0A1H6XPB6"/>
<keyword evidence="1" id="KW-0812">Transmembrane</keyword>
<dbReference type="RefSeq" id="WP_042214182.1">
    <property type="nucleotide sequence ID" value="NZ_BBLU01000005.1"/>
</dbReference>
<evidence type="ECO:0000313" key="3">
    <source>
        <dbReference type="Proteomes" id="UP000183315"/>
    </source>
</evidence>
<evidence type="ECO:0008006" key="4">
    <source>
        <dbReference type="Google" id="ProtNLM"/>
    </source>
</evidence>
<gene>
    <name evidence="2" type="ORF">SAMN05421637_1373</name>
</gene>
<keyword evidence="1" id="KW-0472">Membrane</keyword>
<proteinExistence type="predicted"/>